<accession>A0ABN3P6S2</accession>
<organism evidence="2 3">
    <name type="scientific">Microbacterium binotii</name>
    <dbReference type="NCBI Taxonomy" id="462710"/>
    <lineage>
        <taxon>Bacteria</taxon>
        <taxon>Bacillati</taxon>
        <taxon>Actinomycetota</taxon>
        <taxon>Actinomycetes</taxon>
        <taxon>Micrococcales</taxon>
        <taxon>Microbacteriaceae</taxon>
        <taxon>Microbacterium</taxon>
    </lineage>
</organism>
<evidence type="ECO:0000313" key="3">
    <source>
        <dbReference type="Proteomes" id="UP001500274"/>
    </source>
</evidence>
<evidence type="ECO:0008006" key="4">
    <source>
        <dbReference type="Google" id="ProtNLM"/>
    </source>
</evidence>
<evidence type="ECO:0000256" key="1">
    <source>
        <dbReference type="SAM" id="Phobius"/>
    </source>
</evidence>
<keyword evidence="1" id="KW-1133">Transmembrane helix</keyword>
<keyword evidence="3" id="KW-1185">Reference proteome</keyword>
<name>A0ABN3P6S2_9MICO</name>
<feature type="transmembrane region" description="Helical" evidence="1">
    <location>
        <begin position="54"/>
        <end position="70"/>
    </location>
</feature>
<feature type="transmembrane region" description="Helical" evidence="1">
    <location>
        <begin position="28"/>
        <end position="48"/>
    </location>
</feature>
<comment type="caution">
    <text evidence="2">The sequence shown here is derived from an EMBL/GenBank/DDBJ whole genome shotgun (WGS) entry which is preliminary data.</text>
</comment>
<protein>
    <recommendedName>
        <fullName evidence="4">DUF2244 domain-containing protein</fullName>
    </recommendedName>
</protein>
<keyword evidence="1" id="KW-0472">Membrane</keyword>
<dbReference type="RefSeq" id="WP_344226894.1">
    <property type="nucleotide sequence ID" value="NZ_BAAARI010000003.1"/>
</dbReference>
<proteinExistence type="predicted"/>
<dbReference type="EMBL" id="BAAARI010000003">
    <property type="protein sequence ID" value="GAA2570615.1"/>
    <property type="molecule type" value="Genomic_DNA"/>
</dbReference>
<reference evidence="2 3" key="1">
    <citation type="journal article" date="2019" name="Int. J. Syst. Evol. Microbiol.">
        <title>The Global Catalogue of Microorganisms (GCM) 10K type strain sequencing project: providing services to taxonomists for standard genome sequencing and annotation.</title>
        <authorList>
            <consortium name="The Broad Institute Genomics Platform"/>
            <consortium name="The Broad Institute Genome Sequencing Center for Infectious Disease"/>
            <person name="Wu L."/>
            <person name="Ma J."/>
        </authorList>
    </citation>
    <scope>NUCLEOTIDE SEQUENCE [LARGE SCALE GENOMIC DNA]</scope>
    <source>
        <strain evidence="2 3">JCM 16365</strain>
    </source>
</reference>
<dbReference type="Proteomes" id="UP001500274">
    <property type="component" value="Unassembled WGS sequence"/>
</dbReference>
<evidence type="ECO:0000313" key="2">
    <source>
        <dbReference type="EMBL" id="GAA2570615.1"/>
    </source>
</evidence>
<sequence>MNAAPTMTLRDQREVFALATAPSHAERLLLLGACALIAAAVALSVVGIVAAEGWLLLAATVAFGAVGFLWERRAEMRRGRLRLRPAIERNRPAAVRLALYVLQPQFEDIEVLADSEVIEVLADPFTLNAAERDFEFEARLDDARVRYERVDEYTAHLRDQHSMRGLGAAPAAK</sequence>
<keyword evidence="1" id="KW-0812">Transmembrane</keyword>
<gene>
    <name evidence="2" type="ORF">GCM10009862_06760</name>
</gene>